<comment type="similarity">
    <text evidence="11 12">Belongs to the TonB-dependent receptor family.</text>
</comment>
<keyword evidence="6" id="KW-0408">Iron</keyword>
<evidence type="ECO:0000256" key="14">
    <source>
        <dbReference type="SAM" id="SignalP"/>
    </source>
</evidence>
<keyword evidence="7" id="KW-0406">Ion transport</keyword>
<dbReference type="Proteomes" id="UP000286681">
    <property type="component" value="Unassembled WGS sequence"/>
</dbReference>
<feature type="region of interest" description="Disordered" evidence="13">
    <location>
        <begin position="109"/>
        <end position="128"/>
    </location>
</feature>
<dbReference type="PANTHER" id="PTHR32552:SF81">
    <property type="entry name" value="TONB-DEPENDENT OUTER MEMBRANE RECEPTOR"/>
    <property type="match status" value="1"/>
</dbReference>
<feature type="chain" id="PRO_5041872060" evidence="14">
    <location>
        <begin position="28"/>
        <end position="1103"/>
    </location>
</feature>
<keyword evidence="2 11" id="KW-0813">Transport</keyword>
<evidence type="ECO:0000256" key="13">
    <source>
        <dbReference type="SAM" id="MobiDB-lite"/>
    </source>
</evidence>
<reference evidence="18 19" key="1">
    <citation type="submission" date="2018-07" db="EMBL/GenBank/DDBJ databases">
        <title>Genomic and Epidemiologic Investigation of an Indolent Hospital Outbreak.</title>
        <authorList>
            <person name="Johnson R.C."/>
            <person name="Deming C."/>
            <person name="Conlan S."/>
            <person name="Zellmer C.J."/>
            <person name="Michelin A.V."/>
            <person name="Lee-Lin S."/>
            <person name="Thomas P.J."/>
            <person name="Park M."/>
            <person name="Weingarten R.A."/>
            <person name="Less J."/>
            <person name="Dekker J.P."/>
            <person name="Frank K.M."/>
            <person name="Musser K.A."/>
            <person name="Mcquiston J.R."/>
            <person name="Henderson D.K."/>
            <person name="Lau A.F."/>
            <person name="Palmore T.N."/>
            <person name="Segre J.A."/>
        </authorList>
    </citation>
    <scope>NUCLEOTIDE SEQUENCE [LARGE SCALE GENOMIC DNA]</scope>
    <source>
        <strain evidence="17 19">SK-CDC1_0717</strain>
        <strain evidence="16 18">SK-NIH.Env10_0317</strain>
    </source>
</reference>
<evidence type="ECO:0000256" key="3">
    <source>
        <dbReference type="ARBA" id="ARBA00022452"/>
    </source>
</evidence>
<keyword evidence="17" id="KW-0675">Receptor</keyword>
<name>A0A430G5K0_9SPHN</name>
<dbReference type="InterPro" id="IPR000531">
    <property type="entry name" value="Beta-barrel_TonB"/>
</dbReference>
<evidence type="ECO:0000256" key="11">
    <source>
        <dbReference type="PROSITE-ProRule" id="PRU01360"/>
    </source>
</evidence>
<keyword evidence="10 11" id="KW-0998">Cell outer membrane</keyword>
<dbReference type="InterPro" id="IPR039426">
    <property type="entry name" value="TonB-dep_rcpt-like"/>
</dbReference>
<evidence type="ECO:0000313" key="18">
    <source>
        <dbReference type="Proteomes" id="UP000286681"/>
    </source>
</evidence>
<proteinExistence type="inferred from homology"/>
<organism evidence="17 19">
    <name type="scientific">Sphingomonas koreensis</name>
    <dbReference type="NCBI Taxonomy" id="93064"/>
    <lineage>
        <taxon>Bacteria</taxon>
        <taxon>Pseudomonadati</taxon>
        <taxon>Pseudomonadota</taxon>
        <taxon>Alphaproteobacteria</taxon>
        <taxon>Sphingomonadales</taxon>
        <taxon>Sphingomonadaceae</taxon>
        <taxon>Sphingomonas</taxon>
    </lineage>
</organism>
<comment type="caution">
    <text evidence="17">The sequence shown here is derived from an EMBL/GenBank/DDBJ whole genome shotgun (WGS) entry which is preliminary data.</text>
</comment>
<dbReference type="Gene3D" id="3.55.50.30">
    <property type="match status" value="1"/>
</dbReference>
<keyword evidence="5 11" id="KW-0812">Transmembrane</keyword>
<dbReference type="SMART" id="SM00965">
    <property type="entry name" value="STN"/>
    <property type="match status" value="1"/>
</dbReference>
<dbReference type="InterPro" id="IPR012910">
    <property type="entry name" value="Plug_dom"/>
</dbReference>
<gene>
    <name evidence="16" type="ORF">CA257_20610</name>
    <name evidence="17" type="ORF">DAH66_07965</name>
</gene>
<evidence type="ECO:0000313" key="19">
    <source>
        <dbReference type="Proteomes" id="UP000287746"/>
    </source>
</evidence>
<evidence type="ECO:0000256" key="2">
    <source>
        <dbReference type="ARBA" id="ARBA00022448"/>
    </source>
</evidence>
<evidence type="ECO:0000256" key="12">
    <source>
        <dbReference type="RuleBase" id="RU003357"/>
    </source>
</evidence>
<feature type="signal peptide" evidence="14">
    <location>
        <begin position="1"/>
        <end position="27"/>
    </location>
</feature>
<keyword evidence="3 11" id="KW-1134">Transmembrane beta strand</keyword>
<dbReference type="Proteomes" id="UP000287746">
    <property type="component" value="Unassembled WGS sequence"/>
</dbReference>
<keyword evidence="9 11" id="KW-0472">Membrane</keyword>
<dbReference type="GO" id="GO:0009279">
    <property type="term" value="C:cell outer membrane"/>
    <property type="evidence" value="ECO:0007669"/>
    <property type="project" value="UniProtKB-SubCell"/>
</dbReference>
<dbReference type="Pfam" id="PF07715">
    <property type="entry name" value="Plug"/>
    <property type="match status" value="1"/>
</dbReference>
<keyword evidence="4" id="KW-0410">Iron transport</keyword>
<dbReference type="Pfam" id="PF07660">
    <property type="entry name" value="STN"/>
    <property type="match status" value="1"/>
</dbReference>
<evidence type="ECO:0000259" key="15">
    <source>
        <dbReference type="SMART" id="SM00965"/>
    </source>
</evidence>
<sequence>MSHRPYLLSGLASVALIASVTAPPAYAQQLYDFDIPAQDLGSALRTFARTSGVQVIFDGGALRGKRSARYRQRAAPEAALQTILRGTGMSFRRDGGIYVIVPADTPVRPTASAAPPTTPAPAPAVPQDAVAEEDAEVIVTAQKRAERIIDVPIAMTALSGSALDDRKIEGGSELLRAVPNVTFSKSNFSMYNFSIRGIGTKAISASSDPAVAVSFNNTPLVRNRLFESEFFDLQRVEVLRGPQGTLYGRNATAGVVNMIPALPGRDFALEAKLEVGSFDTMRASGMLNVPLSDTLGVRVAGAFTSREGFDYNSFTQRRVNGRELWSTRATLAWEPSDRFRANLIWQHFEEDDNRSRTGKQLCTPDPGPATVGGIAVTDPLTRGRMSQGCLPGSLYDDAAFGAPNGNALSYIFVPNTISIGRDPVTRAQVNVVKLGDPFAGVVQSRNLREIATSYDPVFRAKNDVVQLNLEFEPSDGLKLVSQTAYSRDRFYSTQDYNRFVSNPIFNSSTQPLLNSRNQLIDPVAFPGPTPGGMYCDPQLGCSDRLVSADLSRSANRQWSQELRLQSSFDGPINFNIGANYLDFKSQDDYYVFNNMFTLISEWFYGTSVVGGNTVQLPCPLGFEGRECVYVDRNPIGSLDNQGHNYFLSQNGIRIKSYAGFGELYWNLSSNLKVTAGLRYTRDEKVSTQVPSQLLLGGGTQTPLPGSNTGGRVNSGYPALPDIEQAWSEFTGRLVLDWKPNLSFTDDTLIYASASRGYKGGGANPPRVDINPAIVQYQPLAQTFRPEYLNAFEVGIKNSFGGGRFMLNGTAFYYDYKDYQISQIVDRIAFNENFDATIWGLEFEAAWRPSRAFRLDANLGYLKTRLKEGSQSIDVMNRTQGDPDWMVLRPWLQAPSNCVAPRAFVERIMSGAAALRNLALSALCPGSNRIGSYNPGFPGGIPYHALYGFTYDYTAPYNPATVGLNINQGGSGAPNGGRGFAADLGGNELPNSPRLTFNVGAQYTFFVDAGNWELTFRGDYYRQSESFARIYNTEYDRLKAWDNLNLAVTLARPSSGLTFQLYVKNVFDDAPITDFFTNADDTGLSANVFTLDPRIIGFSMSKKF</sequence>
<dbReference type="RefSeq" id="WP_083629775.1">
    <property type="nucleotide sequence ID" value="NZ_QLJD01000021.1"/>
</dbReference>
<feature type="domain" description="Secretin/TonB short N-terminal" evidence="15">
    <location>
        <begin position="53"/>
        <end position="103"/>
    </location>
</feature>
<evidence type="ECO:0000313" key="16">
    <source>
        <dbReference type="EMBL" id="RSU99191.1"/>
    </source>
</evidence>
<dbReference type="GO" id="GO:0006826">
    <property type="term" value="P:iron ion transport"/>
    <property type="evidence" value="ECO:0007669"/>
    <property type="project" value="UniProtKB-KW"/>
</dbReference>
<dbReference type="Gene3D" id="2.40.170.20">
    <property type="entry name" value="TonB-dependent receptor, beta-barrel domain"/>
    <property type="match status" value="3"/>
</dbReference>
<keyword evidence="14" id="KW-0732">Signal</keyword>
<dbReference type="PROSITE" id="PS52016">
    <property type="entry name" value="TONB_DEPENDENT_REC_3"/>
    <property type="match status" value="1"/>
</dbReference>
<evidence type="ECO:0000256" key="4">
    <source>
        <dbReference type="ARBA" id="ARBA00022496"/>
    </source>
</evidence>
<accession>A0A430G5K0</accession>
<protein>
    <submittedName>
        <fullName evidence="17">TonB-dependent receptor</fullName>
    </submittedName>
</protein>
<dbReference type="InterPro" id="IPR011662">
    <property type="entry name" value="Secretin/TonB_short_N"/>
</dbReference>
<dbReference type="EMBL" id="QQYZ01000005">
    <property type="protein sequence ID" value="RSY87549.1"/>
    <property type="molecule type" value="Genomic_DNA"/>
</dbReference>
<dbReference type="OrthoDB" id="9760333at2"/>
<evidence type="ECO:0000256" key="5">
    <source>
        <dbReference type="ARBA" id="ARBA00022692"/>
    </source>
</evidence>
<comment type="subcellular location">
    <subcellularLocation>
        <location evidence="1 11">Cell outer membrane</location>
        <topology evidence="1 11">Multi-pass membrane protein</topology>
    </subcellularLocation>
</comment>
<evidence type="ECO:0000256" key="10">
    <source>
        <dbReference type="ARBA" id="ARBA00023237"/>
    </source>
</evidence>
<evidence type="ECO:0000256" key="9">
    <source>
        <dbReference type="ARBA" id="ARBA00023136"/>
    </source>
</evidence>
<dbReference type="SUPFAM" id="SSF56935">
    <property type="entry name" value="Porins"/>
    <property type="match status" value="1"/>
</dbReference>
<evidence type="ECO:0000256" key="7">
    <source>
        <dbReference type="ARBA" id="ARBA00023065"/>
    </source>
</evidence>
<dbReference type="PANTHER" id="PTHR32552">
    <property type="entry name" value="FERRICHROME IRON RECEPTOR-RELATED"/>
    <property type="match status" value="1"/>
</dbReference>
<evidence type="ECO:0000256" key="1">
    <source>
        <dbReference type="ARBA" id="ARBA00004571"/>
    </source>
</evidence>
<keyword evidence="8 12" id="KW-0798">TonB box</keyword>
<dbReference type="EMBL" id="QQWO01000025">
    <property type="protein sequence ID" value="RSU99191.1"/>
    <property type="molecule type" value="Genomic_DNA"/>
</dbReference>
<evidence type="ECO:0000256" key="8">
    <source>
        <dbReference type="ARBA" id="ARBA00023077"/>
    </source>
</evidence>
<dbReference type="Pfam" id="PF00593">
    <property type="entry name" value="TonB_dep_Rec_b-barrel"/>
    <property type="match status" value="1"/>
</dbReference>
<dbReference type="AlphaFoldDB" id="A0A430G5K0"/>
<evidence type="ECO:0000256" key="6">
    <source>
        <dbReference type="ARBA" id="ARBA00023004"/>
    </source>
</evidence>
<evidence type="ECO:0000313" key="17">
    <source>
        <dbReference type="EMBL" id="RSY87549.1"/>
    </source>
</evidence>
<dbReference type="InterPro" id="IPR036942">
    <property type="entry name" value="Beta-barrel_TonB_sf"/>
</dbReference>